<organism evidence="1 2">
    <name type="scientific">Lithospermum erythrorhizon</name>
    <name type="common">Purple gromwell</name>
    <name type="synonym">Lithospermum officinale var. erythrorhizon</name>
    <dbReference type="NCBI Taxonomy" id="34254"/>
    <lineage>
        <taxon>Eukaryota</taxon>
        <taxon>Viridiplantae</taxon>
        <taxon>Streptophyta</taxon>
        <taxon>Embryophyta</taxon>
        <taxon>Tracheophyta</taxon>
        <taxon>Spermatophyta</taxon>
        <taxon>Magnoliopsida</taxon>
        <taxon>eudicotyledons</taxon>
        <taxon>Gunneridae</taxon>
        <taxon>Pentapetalae</taxon>
        <taxon>asterids</taxon>
        <taxon>lamiids</taxon>
        <taxon>Boraginales</taxon>
        <taxon>Boraginaceae</taxon>
        <taxon>Boraginoideae</taxon>
        <taxon>Lithospermeae</taxon>
        <taxon>Lithospermum</taxon>
    </lineage>
</organism>
<evidence type="ECO:0000313" key="2">
    <source>
        <dbReference type="Proteomes" id="UP001454036"/>
    </source>
</evidence>
<comment type="caution">
    <text evidence="1">The sequence shown here is derived from an EMBL/GenBank/DDBJ whole genome shotgun (WGS) entry which is preliminary data.</text>
</comment>
<dbReference type="EMBL" id="BAABME010004016">
    <property type="protein sequence ID" value="GAA0160873.1"/>
    <property type="molecule type" value="Genomic_DNA"/>
</dbReference>
<evidence type="ECO:0000313" key="1">
    <source>
        <dbReference type="EMBL" id="GAA0160873.1"/>
    </source>
</evidence>
<sequence length="123" mass="14267">MVRPFPSFSFTYCIQESQVYVDHLRQRWDRAVCYHVRAKIHHRTLVRMGASLVDIEVAFQLATLNKDLEQISCIHLRYMKDEVTAISRAVQHSRGDDVTTDTLIKGLELVSSALEDTVPERRH</sequence>
<reference evidence="1 2" key="1">
    <citation type="submission" date="2024-01" db="EMBL/GenBank/DDBJ databases">
        <title>The complete chloroplast genome sequence of Lithospermum erythrorhizon: insights into the phylogenetic relationship among Boraginaceae species and the maternal lineages of purple gromwells.</title>
        <authorList>
            <person name="Okada T."/>
            <person name="Watanabe K."/>
        </authorList>
    </citation>
    <scope>NUCLEOTIDE SEQUENCE [LARGE SCALE GENOMIC DNA]</scope>
</reference>
<dbReference type="AlphaFoldDB" id="A0AAV3QCF3"/>
<keyword evidence="2" id="KW-1185">Reference proteome</keyword>
<protein>
    <submittedName>
        <fullName evidence="1">Uncharacterized protein</fullName>
    </submittedName>
</protein>
<proteinExistence type="predicted"/>
<gene>
    <name evidence="1" type="ORF">LIER_17324</name>
</gene>
<accession>A0AAV3QCF3</accession>
<name>A0AAV3QCF3_LITER</name>
<dbReference type="Proteomes" id="UP001454036">
    <property type="component" value="Unassembled WGS sequence"/>
</dbReference>